<dbReference type="GO" id="GO:0033063">
    <property type="term" value="C:Rad51B-Rad51C-Rad51D-XRCC2 complex"/>
    <property type="evidence" value="ECO:0007669"/>
    <property type="project" value="TreeGrafter"/>
</dbReference>
<proteinExistence type="predicted"/>
<keyword evidence="6" id="KW-0539">Nucleus</keyword>
<keyword evidence="3" id="KW-0227">DNA damage</keyword>
<dbReference type="SUPFAM" id="SSF52540">
    <property type="entry name" value="P-loop containing nucleoside triphosphate hydrolases"/>
    <property type="match status" value="1"/>
</dbReference>
<evidence type="ECO:0000259" key="8">
    <source>
        <dbReference type="PROSITE" id="PS50162"/>
    </source>
</evidence>
<dbReference type="InterPro" id="IPR003593">
    <property type="entry name" value="AAA+_ATPase"/>
</dbReference>
<evidence type="ECO:0000256" key="6">
    <source>
        <dbReference type="ARBA" id="ARBA00023242"/>
    </source>
</evidence>
<feature type="domain" description="RecA family profile 1" evidence="8">
    <location>
        <begin position="19"/>
        <end position="200"/>
    </location>
</feature>
<dbReference type="GO" id="GO:0033065">
    <property type="term" value="C:Rad51C-XRCC3 complex"/>
    <property type="evidence" value="ECO:0007669"/>
    <property type="project" value="TreeGrafter"/>
</dbReference>
<dbReference type="GO" id="GO:0005524">
    <property type="term" value="F:ATP binding"/>
    <property type="evidence" value="ECO:0007669"/>
    <property type="project" value="UniProtKB-KW"/>
</dbReference>
<protein>
    <recommendedName>
        <fullName evidence="7">DNA repair protein RAD51 homolog 3</fullName>
    </recommendedName>
</protein>
<dbReference type="GO" id="GO:0008821">
    <property type="term" value="F:crossover junction DNA endonuclease activity"/>
    <property type="evidence" value="ECO:0007669"/>
    <property type="project" value="TreeGrafter"/>
</dbReference>
<dbReference type="AlphaFoldDB" id="A0A821TWQ9"/>
<comment type="caution">
    <text evidence="9">The sequence shown here is derived from an EMBL/GenBank/DDBJ whole genome shotgun (WGS) entry which is preliminary data.</text>
</comment>
<dbReference type="GO" id="GO:0007131">
    <property type="term" value="P:reciprocal meiotic recombination"/>
    <property type="evidence" value="ECO:0007669"/>
    <property type="project" value="TreeGrafter"/>
</dbReference>
<evidence type="ECO:0000313" key="10">
    <source>
        <dbReference type="Proteomes" id="UP000663880"/>
    </source>
</evidence>
<dbReference type="GO" id="GO:0000400">
    <property type="term" value="F:four-way junction DNA binding"/>
    <property type="evidence" value="ECO:0007669"/>
    <property type="project" value="TreeGrafter"/>
</dbReference>
<comment type="subcellular location">
    <subcellularLocation>
        <location evidence="1">Nucleus</location>
    </subcellularLocation>
</comment>
<keyword evidence="5" id="KW-0234">DNA repair</keyword>
<keyword evidence="2" id="KW-0547">Nucleotide-binding</keyword>
<dbReference type="PANTHER" id="PTHR46239:SF1">
    <property type="entry name" value="DNA REPAIR PROTEIN RAD51 HOMOLOG 3"/>
    <property type="match status" value="1"/>
</dbReference>
<evidence type="ECO:0000256" key="7">
    <source>
        <dbReference type="ARBA" id="ARBA00040674"/>
    </source>
</evidence>
<dbReference type="PANTHER" id="PTHR46239">
    <property type="entry name" value="DNA REPAIR PROTEIN RAD51 HOMOLOG 3 RAD51C"/>
    <property type="match status" value="1"/>
</dbReference>
<accession>A0A821TWQ9</accession>
<dbReference type="GO" id="GO:0140664">
    <property type="term" value="F:ATP-dependent DNA damage sensor activity"/>
    <property type="evidence" value="ECO:0007669"/>
    <property type="project" value="InterPro"/>
</dbReference>
<name>A0A821TWQ9_9NEOP</name>
<dbReference type="SMART" id="SM00382">
    <property type="entry name" value="AAA"/>
    <property type="match status" value="1"/>
</dbReference>
<evidence type="ECO:0000313" key="9">
    <source>
        <dbReference type="EMBL" id="CAF4880054.1"/>
    </source>
</evidence>
<evidence type="ECO:0000256" key="3">
    <source>
        <dbReference type="ARBA" id="ARBA00022763"/>
    </source>
</evidence>
<keyword evidence="10" id="KW-1185">Reference proteome</keyword>
<sequence>MTTQFKILNATEFWQKENSFPAIPTFSQSLDNVLGNKGIQVGSITELLGLPGSGKTQLCLQLCASVQIPTELGGLDAEALYIDTNTNFTVNRFKEILSASMEKCGNILNTAKSNCESDHLKRLHYVNAFGLEKFCSLIFTLPQLVTERPNVRLIIIDSITFPFKDGITLKQRTGVLFRLSAVLQKISVENQIAIVITNEMSTRIGLSTGSLVGAFGDAWAHRCNKRVLLSAPKPLENERFAALVKSNNSPEAVGKFQITIEGIRDTNG</sequence>
<dbReference type="Gene3D" id="3.40.50.300">
    <property type="entry name" value="P-loop containing nucleotide triphosphate hydrolases"/>
    <property type="match status" value="1"/>
</dbReference>
<dbReference type="Proteomes" id="UP000663880">
    <property type="component" value="Unassembled WGS sequence"/>
</dbReference>
<dbReference type="GO" id="GO:0005657">
    <property type="term" value="C:replication fork"/>
    <property type="evidence" value="ECO:0007669"/>
    <property type="project" value="TreeGrafter"/>
</dbReference>
<reference evidence="9" key="1">
    <citation type="submission" date="2021-02" db="EMBL/GenBank/DDBJ databases">
        <authorList>
            <person name="Steward A R."/>
        </authorList>
    </citation>
    <scope>NUCLEOTIDE SEQUENCE</scope>
</reference>
<organism evidence="9 10">
    <name type="scientific">Pieris macdunnoughi</name>
    <dbReference type="NCBI Taxonomy" id="345717"/>
    <lineage>
        <taxon>Eukaryota</taxon>
        <taxon>Metazoa</taxon>
        <taxon>Ecdysozoa</taxon>
        <taxon>Arthropoda</taxon>
        <taxon>Hexapoda</taxon>
        <taxon>Insecta</taxon>
        <taxon>Pterygota</taxon>
        <taxon>Neoptera</taxon>
        <taxon>Endopterygota</taxon>
        <taxon>Lepidoptera</taxon>
        <taxon>Glossata</taxon>
        <taxon>Ditrysia</taxon>
        <taxon>Papilionoidea</taxon>
        <taxon>Pieridae</taxon>
        <taxon>Pierinae</taxon>
        <taxon>Pieris</taxon>
    </lineage>
</organism>
<gene>
    <name evidence="9" type="ORF">PMACD_LOCUS9523</name>
</gene>
<dbReference type="InterPro" id="IPR052093">
    <property type="entry name" value="HR_Repair_Mediator"/>
</dbReference>
<dbReference type="OrthoDB" id="5957327at2759"/>
<dbReference type="PROSITE" id="PS50162">
    <property type="entry name" value="RECA_2"/>
    <property type="match status" value="1"/>
</dbReference>
<dbReference type="GO" id="GO:0000707">
    <property type="term" value="P:meiotic DNA recombinase assembly"/>
    <property type="evidence" value="ECO:0007669"/>
    <property type="project" value="TreeGrafter"/>
</dbReference>
<evidence type="ECO:0000256" key="2">
    <source>
        <dbReference type="ARBA" id="ARBA00022741"/>
    </source>
</evidence>
<evidence type="ECO:0000256" key="1">
    <source>
        <dbReference type="ARBA" id="ARBA00004123"/>
    </source>
</evidence>
<dbReference type="InterPro" id="IPR027417">
    <property type="entry name" value="P-loop_NTPase"/>
</dbReference>
<dbReference type="InterPro" id="IPR013632">
    <property type="entry name" value="Rad51_C"/>
</dbReference>
<evidence type="ECO:0000256" key="5">
    <source>
        <dbReference type="ARBA" id="ARBA00023204"/>
    </source>
</evidence>
<dbReference type="Pfam" id="PF08423">
    <property type="entry name" value="Rad51"/>
    <property type="match status" value="1"/>
</dbReference>
<dbReference type="InterPro" id="IPR020588">
    <property type="entry name" value="RecA_ATP-bd"/>
</dbReference>
<dbReference type="EMBL" id="CAJOBZ010000027">
    <property type="protein sequence ID" value="CAF4880054.1"/>
    <property type="molecule type" value="Genomic_DNA"/>
</dbReference>
<evidence type="ECO:0000256" key="4">
    <source>
        <dbReference type="ARBA" id="ARBA00022840"/>
    </source>
</evidence>
<keyword evidence="4" id="KW-0067">ATP-binding</keyword>